<gene>
    <name evidence="7" type="ORF">TRIADDRAFT_55926</name>
</gene>
<evidence type="ECO:0000313" key="8">
    <source>
        <dbReference type="Proteomes" id="UP000009022"/>
    </source>
</evidence>
<dbReference type="CTD" id="6753380"/>
<dbReference type="GO" id="GO:0005634">
    <property type="term" value="C:nucleus"/>
    <property type="evidence" value="ECO:0000318"/>
    <property type="project" value="GO_Central"/>
</dbReference>
<dbReference type="Pfam" id="PF14631">
    <property type="entry name" value="FancD2"/>
    <property type="match status" value="2"/>
</dbReference>
<dbReference type="RefSeq" id="XP_002112167.1">
    <property type="nucleotide sequence ID" value="XM_002112131.1"/>
</dbReference>
<dbReference type="PANTHER" id="PTHR32086">
    <property type="entry name" value="FANCONI ANEMIA GROUP D2 PROTEIN"/>
    <property type="match status" value="1"/>
</dbReference>
<evidence type="ECO:0008006" key="9">
    <source>
        <dbReference type="Google" id="ProtNLM"/>
    </source>
</evidence>
<dbReference type="InterPro" id="IPR029448">
    <property type="entry name" value="FANCD2"/>
</dbReference>
<dbReference type="GO" id="GO:0070182">
    <property type="term" value="F:DNA polymerase binding"/>
    <property type="evidence" value="ECO:0000318"/>
    <property type="project" value="GO_Central"/>
</dbReference>
<evidence type="ECO:0000256" key="3">
    <source>
        <dbReference type="ARBA" id="ARBA00022843"/>
    </source>
</evidence>
<keyword evidence="8" id="KW-1185">Reference proteome</keyword>
<dbReference type="PANTHER" id="PTHR32086:SF0">
    <property type="entry name" value="FANCONI ANEMIA GROUP D2 PROTEIN"/>
    <property type="match status" value="1"/>
</dbReference>
<dbReference type="GO" id="GO:1990918">
    <property type="term" value="P:double-strand break repair involved in meiotic recombination"/>
    <property type="evidence" value="ECO:0000318"/>
    <property type="project" value="GO_Central"/>
</dbReference>
<dbReference type="GO" id="GO:0036297">
    <property type="term" value="P:interstrand cross-link repair"/>
    <property type="evidence" value="ECO:0000318"/>
    <property type="project" value="GO_Central"/>
</dbReference>
<protein>
    <recommendedName>
        <fullName evidence="9">Fanconi anemia group D2 protein</fullName>
    </recommendedName>
</protein>
<comment type="similarity">
    <text evidence="5">Belongs to the Fanconi anemia protein FANCD2 family.</text>
</comment>
<name>B3RTH4_TRIAD</name>
<dbReference type="InParanoid" id="B3RTH4"/>
<dbReference type="OrthoDB" id="27031at2759"/>
<dbReference type="OMA" id="QCIRGNT"/>
<organism evidence="7 8">
    <name type="scientific">Trichoplax adhaerens</name>
    <name type="common">Trichoplax reptans</name>
    <dbReference type="NCBI Taxonomy" id="10228"/>
    <lineage>
        <taxon>Eukaryota</taxon>
        <taxon>Metazoa</taxon>
        <taxon>Placozoa</taxon>
        <taxon>Uniplacotomia</taxon>
        <taxon>Trichoplacea</taxon>
        <taxon>Trichoplacidae</taxon>
        <taxon>Trichoplax</taxon>
    </lineage>
</organism>
<dbReference type="GeneID" id="6753380"/>
<keyword evidence="2" id="KW-1017">Isopeptide bond</keyword>
<evidence type="ECO:0000256" key="6">
    <source>
        <dbReference type="SAM" id="MobiDB-lite"/>
    </source>
</evidence>
<evidence type="ECO:0000256" key="1">
    <source>
        <dbReference type="ARBA" id="ARBA00004123"/>
    </source>
</evidence>
<dbReference type="CDD" id="cd11721">
    <property type="entry name" value="FANCD2"/>
    <property type="match status" value="1"/>
</dbReference>
<dbReference type="PhylomeDB" id="B3RTH4"/>
<dbReference type="GO" id="GO:0007129">
    <property type="term" value="P:homologous chromosome pairing at meiosis"/>
    <property type="evidence" value="ECO:0000318"/>
    <property type="project" value="GO_Central"/>
</dbReference>
<accession>B3RTH4</accession>
<feature type="region of interest" description="Disordered" evidence="6">
    <location>
        <begin position="1"/>
        <end position="24"/>
    </location>
</feature>
<sequence length="1334" mass="150955">MDVASSSKRALEEDLELDPKRSRSTEDHPIATFLSPCHLLLYADKPSELSGVTEIEAQQNILSKLEDQDSNKMDWFLSNLEDYLDDQIRLYYALMPIRSTIENSDSILELSADSPIQLILSIKEIQDKVVDVLLTKLMEVMYEDDIVIEEANITCNMGLLLIRQFKWMNYPIDSMDAINKLFETVKVLPKNLQKEMIKLLPEMINDDKHEQIGKLLRQFQDCNVHLIGSIIAALANLNIHSQMETEIRESLAKGLRSFNFEDLPDVLRFILQSVSNNTAAAVEIILKLHNHINLPNRSLLLTTDIKGDAINSCAENLLEVLETTIRFKKSIADGWIKVIDSLIATTDLHLTDIFVLFIAHSLPNYHRSIIKVFKKKSKHYKFITSLLSLCFKDYYQMIPRYLRSILSIADTLSQSSQDVIRDLGCHFYILIFSMNNTSYQQEVIGCLLTHIGSGIEYEADSALNVLRQLAVENLQSLKAFSVLILGVMEFIHLLTDSQIRALYFVLCRIAFSENCNDSIQDDIHIILRKQLTHSKINYRLMGVTGGTTAVSCLASQNSNKDQTENSSSNGLAGNESALSQATELLELLYKSCDGIPEVAALLYDELAGIITSDNISIKVKTWINELIVTTFQESYLVDLNELPTCDELPTCLKYGLDNPEDSSIAVNLLPKLVSELKGGSFSENISTSFASFASQFHLLWICEKYQRGNLDEIDALLGCPIILADSNKIETFSTLETELQIAICISLIYCLNWFREVIGAFASYDDAEVKGKILSRIKGMTELETDLINLLNDCPSCVPVIKKLDFCAFKKLLDVEKPLKLQIARKKEGKEKENISMTQDLKKAATKDKVTVTLNRCYLRELSMDVFNILSCGKVTCSILDSGLNTEIDRQTMRLFSRWKPVEVGKFFVQLIPIICQNLEAIHASLLNEEDKETDGASDTESIILDDAVNIHIVSSYSYLITCLVLFLEWSVLSQAENQQMKRDALTCIASRTNTINKDTPINDIVGKCFRYLEKFLPSLPSFMCATKFIRLLQAINVISNDKVFNLELATIIMQHLKRDWPDSSKFAKSVYKKQIAYLLRLHLQALKEPLSTLEEITNENLPESVKKIKEKPFSTLTRSTFSIYYQVLLEFLVESLKRLVMDGSAWRGDELNKLLQLQSHCNLLYSMVNLVKVLGKRPVLLSVIKGSHGFIDVFLRYAMPALDKLFRAHKDIILSILKAIQQSTRYLHHVCGHSKNTRVGAVTKFVPLLKKKLEIFVYRVKIMLTVNNCHEAFWVGNLKNRDIQGQEILSDTDEVDDESSVADGEESPNNSDEETSDDEEDSSDADDESGSDK</sequence>
<dbReference type="KEGG" id="tad:TRIADDRAFT_55926"/>
<comment type="subcellular location">
    <subcellularLocation>
        <location evidence="1">Nucleus</location>
    </subcellularLocation>
</comment>
<dbReference type="GO" id="GO:0000793">
    <property type="term" value="C:condensed chromosome"/>
    <property type="evidence" value="ECO:0000318"/>
    <property type="project" value="GO_Central"/>
</dbReference>
<dbReference type="STRING" id="10228.B3RTH4"/>
<dbReference type="eggNOG" id="KOG4712">
    <property type="taxonomic scope" value="Eukaryota"/>
</dbReference>
<evidence type="ECO:0000313" key="7">
    <source>
        <dbReference type="EMBL" id="EDV26134.1"/>
    </source>
</evidence>
<proteinExistence type="inferred from homology"/>
<evidence type="ECO:0000256" key="4">
    <source>
        <dbReference type="ARBA" id="ARBA00023242"/>
    </source>
</evidence>
<dbReference type="Proteomes" id="UP000009022">
    <property type="component" value="Unassembled WGS sequence"/>
</dbReference>
<feature type="compositionally biased region" description="Acidic residues" evidence="6">
    <location>
        <begin position="1291"/>
        <end position="1334"/>
    </location>
</feature>
<evidence type="ECO:0000256" key="2">
    <source>
        <dbReference type="ARBA" id="ARBA00022499"/>
    </source>
</evidence>
<feature type="region of interest" description="Disordered" evidence="6">
    <location>
        <begin position="1289"/>
        <end position="1334"/>
    </location>
</feature>
<reference evidence="7 8" key="1">
    <citation type="journal article" date="2008" name="Nature">
        <title>The Trichoplax genome and the nature of placozoans.</title>
        <authorList>
            <person name="Srivastava M."/>
            <person name="Begovic E."/>
            <person name="Chapman J."/>
            <person name="Putnam N.H."/>
            <person name="Hellsten U."/>
            <person name="Kawashima T."/>
            <person name="Kuo A."/>
            <person name="Mitros T."/>
            <person name="Salamov A."/>
            <person name="Carpenter M.L."/>
            <person name="Signorovitch A.Y."/>
            <person name="Moreno M.A."/>
            <person name="Kamm K."/>
            <person name="Grimwood J."/>
            <person name="Schmutz J."/>
            <person name="Shapiro H."/>
            <person name="Grigoriev I.V."/>
            <person name="Buss L.W."/>
            <person name="Schierwater B."/>
            <person name="Dellaporta S.L."/>
            <person name="Rokhsar D.S."/>
        </authorList>
    </citation>
    <scope>NUCLEOTIDE SEQUENCE [LARGE SCALE GENOMIC DNA]</scope>
    <source>
        <strain evidence="7 8">Grell-BS-1999</strain>
    </source>
</reference>
<dbReference type="FunCoup" id="B3RTH4">
    <property type="interactions" value="1588"/>
</dbReference>
<dbReference type="EMBL" id="DS985244">
    <property type="protein sequence ID" value="EDV26134.1"/>
    <property type="molecule type" value="Genomic_DNA"/>
</dbReference>
<dbReference type="HOGENOM" id="CLU_002068_1_0_1"/>
<keyword evidence="3" id="KW-0832">Ubl conjugation</keyword>
<feature type="compositionally biased region" description="Basic and acidic residues" evidence="6">
    <location>
        <begin position="9"/>
        <end position="24"/>
    </location>
</feature>
<dbReference type="GO" id="GO:0031573">
    <property type="term" value="P:mitotic intra-S DNA damage checkpoint signaling"/>
    <property type="evidence" value="ECO:0000318"/>
    <property type="project" value="GO_Central"/>
</dbReference>
<keyword evidence="4" id="KW-0539">Nucleus</keyword>
<evidence type="ECO:0000256" key="5">
    <source>
        <dbReference type="ARBA" id="ARBA00093456"/>
    </source>
</evidence>